<geneLocation type="plasmid" evidence="1">
    <name>unnamed1</name>
</geneLocation>
<dbReference type="AlphaFoldDB" id="A0A1B2ES56"/>
<accession>A0A1B2ES56</accession>
<dbReference type="OrthoDB" id="5770315at2"/>
<proteinExistence type="predicted"/>
<dbReference type="RefSeq" id="WP_099513902.1">
    <property type="nucleotide sequence ID" value="NZ_CP016617.1"/>
</dbReference>
<keyword evidence="1" id="KW-0614">Plasmid</keyword>
<dbReference type="KEGG" id="moc:BB934_31655"/>
<organism evidence="1">
    <name type="scientific">Microvirga ossetica</name>
    <dbReference type="NCBI Taxonomy" id="1882682"/>
    <lineage>
        <taxon>Bacteria</taxon>
        <taxon>Pseudomonadati</taxon>
        <taxon>Pseudomonadota</taxon>
        <taxon>Alphaproteobacteria</taxon>
        <taxon>Hyphomicrobiales</taxon>
        <taxon>Methylobacteriaceae</taxon>
        <taxon>Microvirga</taxon>
    </lineage>
</organism>
<protein>
    <submittedName>
        <fullName evidence="1">Uncharacterized protein</fullName>
    </submittedName>
</protein>
<gene>
    <name evidence="1" type="ORF">BB934_31655</name>
</gene>
<evidence type="ECO:0000313" key="1">
    <source>
        <dbReference type="EMBL" id="ANY82798.1"/>
    </source>
</evidence>
<reference evidence="1" key="1">
    <citation type="submission" date="2016-07" db="EMBL/GenBank/DDBJ databases">
        <title>Microvirga ossetica sp. nov. a new species of rhizobia isolated from root nodules of the legume species Vicia alpestris Steven originated from North Ossetia region in the Caucasus.</title>
        <authorList>
            <person name="Safronova V.I."/>
            <person name="Kuznetsova I.G."/>
            <person name="Sazanova A.L."/>
            <person name="Belimov A."/>
            <person name="Andronov E."/>
            <person name="Osledkin Y.S."/>
            <person name="Onishchuk O.P."/>
            <person name="Kurchak O.N."/>
            <person name="Shaposhnikov A.I."/>
            <person name="Willems A."/>
            <person name="Tikhonovich I.A."/>
        </authorList>
    </citation>
    <scope>NUCLEOTIDE SEQUENCE [LARGE SCALE GENOMIC DNA]</scope>
    <source>
        <strain evidence="1">V5/3M</strain>
        <plasmid evidence="1">unnamed1</plasmid>
    </source>
</reference>
<sequence length="126" mass="14336">MLREQARKRLTKKAKKGFRGFPVATVAFYGPDNRRASKLTVGIVLAENQEAVELKQWFAEQGDVREDVQAAEEVLAYMDRFGVRSVAMVDRIIGCPHEEGIDYHGPTCPLCPYWAGRDRWSGERVH</sequence>
<name>A0A1B2ES56_9HYPH</name>
<dbReference type="EMBL" id="CP016617">
    <property type="protein sequence ID" value="ANY82798.1"/>
    <property type="molecule type" value="Genomic_DNA"/>
</dbReference>